<organism evidence="3 4">
    <name type="scientific">Puccinia coronata f. sp. avenae</name>
    <dbReference type="NCBI Taxonomy" id="200324"/>
    <lineage>
        <taxon>Eukaryota</taxon>
        <taxon>Fungi</taxon>
        <taxon>Dikarya</taxon>
        <taxon>Basidiomycota</taxon>
        <taxon>Pucciniomycotina</taxon>
        <taxon>Pucciniomycetes</taxon>
        <taxon>Pucciniales</taxon>
        <taxon>Pucciniaceae</taxon>
        <taxon>Puccinia</taxon>
    </lineage>
</organism>
<protein>
    <submittedName>
        <fullName evidence="3">Uncharacterized protein</fullName>
    </submittedName>
</protein>
<keyword evidence="2" id="KW-0732">Signal</keyword>
<comment type="caution">
    <text evidence="3">The sequence shown here is derived from an EMBL/GenBank/DDBJ whole genome shotgun (WGS) entry which is preliminary data.</text>
</comment>
<dbReference type="AlphaFoldDB" id="A0A2N5VFT8"/>
<evidence type="ECO:0000256" key="1">
    <source>
        <dbReference type="SAM" id="MobiDB-lite"/>
    </source>
</evidence>
<feature type="signal peptide" evidence="2">
    <location>
        <begin position="1"/>
        <end position="20"/>
    </location>
</feature>
<evidence type="ECO:0000313" key="4">
    <source>
        <dbReference type="Proteomes" id="UP000235392"/>
    </source>
</evidence>
<evidence type="ECO:0000313" key="3">
    <source>
        <dbReference type="EMBL" id="PLW48865.1"/>
    </source>
</evidence>
<name>A0A2N5VFT8_9BASI</name>
<sequence length="222" mass="25192">MILILHSLARLVWGVALAHAGPPEERQVGRLYHDASLAINPGVANQKRPAGNQVDIHDSEDYLDPEAHVTPFHWRTFDPESLRDSKRHKRGQFEAASGRCSKSHLRHDFLSLGIAPSTSSLRMPPGTSQASQRNQIDFIFEDLSIKLDPRPQDASQNELHHIKRKSTFIDFFEQSIQENSQSHFDARTDGQKVNKQQTKELNQGEIGKEDILERKKTKMTVS</sequence>
<accession>A0A2N5VFT8</accession>
<feature type="chain" id="PRO_5014691613" evidence="2">
    <location>
        <begin position="21"/>
        <end position="222"/>
    </location>
</feature>
<dbReference type="Proteomes" id="UP000235392">
    <property type="component" value="Unassembled WGS sequence"/>
</dbReference>
<dbReference type="EMBL" id="PGCI01000020">
    <property type="protein sequence ID" value="PLW48865.1"/>
    <property type="molecule type" value="Genomic_DNA"/>
</dbReference>
<feature type="region of interest" description="Disordered" evidence="1">
    <location>
        <begin position="183"/>
        <end position="222"/>
    </location>
</feature>
<reference evidence="3 4" key="1">
    <citation type="submission" date="2017-11" db="EMBL/GenBank/DDBJ databases">
        <title>De novo assembly and phasing of dikaryotic genomes from two isolates of Puccinia coronata f. sp. avenae, the causal agent of oat crown rust.</title>
        <authorList>
            <person name="Miller M.E."/>
            <person name="Zhang Y."/>
            <person name="Omidvar V."/>
            <person name="Sperschneider J."/>
            <person name="Schwessinger B."/>
            <person name="Raley C."/>
            <person name="Palmer J.M."/>
            <person name="Garnica D."/>
            <person name="Upadhyaya N."/>
            <person name="Rathjen J."/>
            <person name="Taylor J.M."/>
            <person name="Park R.F."/>
            <person name="Dodds P.N."/>
            <person name="Hirsch C.D."/>
            <person name="Kianian S.F."/>
            <person name="Figueroa M."/>
        </authorList>
    </citation>
    <scope>NUCLEOTIDE SEQUENCE [LARGE SCALE GENOMIC DNA]</scope>
    <source>
        <strain evidence="3">12SD80</strain>
    </source>
</reference>
<evidence type="ECO:0000256" key="2">
    <source>
        <dbReference type="SAM" id="SignalP"/>
    </source>
</evidence>
<gene>
    <name evidence="3" type="ORF">PCASD_02770</name>
</gene>
<proteinExistence type="predicted"/>